<keyword evidence="1" id="KW-0812">Transmembrane</keyword>
<evidence type="ECO:0000313" key="3">
    <source>
        <dbReference type="Proteomes" id="UP001175227"/>
    </source>
</evidence>
<sequence>MFSASSLKIPIGFEPAAFIAVADFSTVAERTALVGGASYLEALVIVPGMHQQQSANDVSNGEYPPATSLANGYIFNIENPATVSYLQRISCAGCLVSAKVEPKTEAGFKQQIPYFRDIHLSLPNHHGGVPGALLYLLCPISTVIVFGILGSLRDWWALGILGILVLSRTINVFVIKRRASDSSRWKGGEEPGNPDGDLLIVLSQNRWVRLRGKLSDVKKVTAGQWLREMTVYENLAISSATVLVYASAAFVGNATNVDGWLIACLMLWSLALLGWCNAKTQCLQMYNCIVRVDLEKPMKYYPRRLTMVKHFIEESGRSDWAVRMGLIMEDVLDHNVRLPGNGLGQN</sequence>
<feature type="transmembrane region" description="Helical" evidence="1">
    <location>
        <begin position="235"/>
        <end position="254"/>
    </location>
</feature>
<dbReference type="AlphaFoldDB" id="A0AA39NVB4"/>
<accession>A0AA39NVB4</accession>
<name>A0AA39NVB4_9AGAR</name>
<organism evidence="2 3">
    <name type="scientific">Armillaria novae-zelandiae</name>
    <dbReference type="NCBI Taxonomy" id="153914"/>
    <lineage>
        <taxon>Eukaryota</taxon>
        <taxon>Fungi</taxon>
        <taxon>Dikarya</taxon>
        <taxon>Basidiomycota</taxon>
        <taxon>Agaricomycotina</taxon>
        <taxon>Agaricomycetes</taxon>
        <taxon>Agaricomycetidae</taxon>
        <taxon>Agaricales</taxon>
        <taxon>Marasmiineae</taxon>
        <taxon>Physalacriaceae</taxon>
        <taxon>Armillaria</taxon>
    </lineage>
</organism>
<keyword evidence="3" id="KW-1185">Reference proteome</keyword>
<proteinExistence type="predicted"/>
<keyword evidence="1" id="KW-0472">Membrane</keyword>
<comment type="caution">
    <text evidence="2">The sequence shown here is derived from an EMBL/GenBank/DDBJ whole genome shotgun (WGS) entry which is preliminary data.</text>
</comment>
<keyword evidence="1" id="KW-1133">Transmembrane helix</keyword>
<feature type="transmembrane region" description="Helical" evidence="1">
    <location>
        <begin position="260"/>
        <end position="278"/>
    </location>
</feature>
<dbReference type="Proteomes" id="UP001175227">
    <property type="component" value="Unassembled WGS sequence"/>
</dbReference>
<feature type="transmembrane region" description="Helical" evidence="1">
    <location>
        <begin position="132"/>
        <end position="149"/>
    </location>
</feature>
<protein>
    <submittedName>
        <fullName evidence="2">Uncharacterized protein</fullName>
    </submittedName>
</protein>
<gene>
    <name evidence="2" type="ORF">IW261DRAFT_1507952</name>
</gene>
<feature type="transmembrane region" description="Helical" evidence="1">
    <location>
        <begin position="155"/>
        <end position="175"/>
    </location>
</feature>
<dbReference type="EMBL" id="JAUEPR010000040">
    <property type="protein sequence ID" value="KAK0472540.1"/>
    <property type="molecule type" value="Genomic_DNA"/>
</dbReference>
<evidence type="ECO:0000256" key="1">
    <source>
        <dbReference type="SAM" id="Phobius"/>
    </source>
</evidence>
<evidence type="ECO:0000313" key="2">
    <source>
        <dbReference type="EMBL" id="KAK0472540.1"/>
    </source>
</evidence>
<reference evidence="2" key="1">
    <citation type="submission" date="2023-06" db="EMBL/GenBank/DDBJ databases">
        <authorList>
            <consortium name="Lawrence Berkeley National Laboratory"/>
            <person name="Ahrendt S."/>
            <person name="Sahu N."/>
            <person name="Indic B."/>
            <person name="Wong-Bajracharya J."/>
            <person name="Merenyi Z."/>
            <person name="Ke H.-M."/>
            <person name="Monk M."/>
            <person name="Kocsube S."/>
            <person name="Drula E."/>
            <person name="Lipzen A."/>
            <person name="Balint B."/>
            <person name="Henrissat B."/>
            <person name="Andreopoulos B."/>
            <person name="Martin F.M."/>
            <person name="Harder C.B."/>
            <person name="Rigling D."/>
            <person name="Ford K.L."/>
            <person name="Foster G.D."/>
            <person name="Pangilinan J."/>
            <person name="Papanicolaou A."/>
            <person name="Barry K."/>
            <person name="LaButti K."/>
            <person name="Viragh M."/>
            <person name="Koriabine M."/>
            <person name="Yan M."/>
            <person name="Riley R."/>
            <person name="Champramary S."/>
            <person name="Plett K.L."/>
            <person name="Tsai I.J."/>
            <person name="Slot J."/>
            <person name="Sipos G."/>
            <person name="Plett J."/>
            <person name="Nagy L.G."/>
            <person name="Grigoriev I.V."/>
        </authorList>
    </citation>
    <scope>NUCLEOTIDE SEQUENCE</scope>
    <source>
        <strain evidence="2">ICMP 16352</strain>
    </source>
</reference>